<dbReference type="Proteomes" id="UP000199702">
    <property type="component" value="Unassembled WGS sequence"/>
</dbReference>
<evidence type="ECO:0008006" key="3">
    <source>
        <dbReference type="Google" id="ProtNLM"/>
    </source>
</evidence>
<evidence type="ECO:0000313" key="1">
    <source>
        <dbReference type="EMBL" id="SEJ22540.1"/>
    </source>
</evidence>
<dbReference type="STRING" id="402734.SAMN05660918_2719"/>
<gene>
    <name evidence="1" type="ORF">SAMN05660918_2719</name>
</gene>
<accession>A0A1H6XCC5</accession>
<reference evidence="2" key="1">
    <citation type="submission" date="2016-10" db="EMBL/GenBank/DDBJ databases">
        <authorList>
            <person name="Varghese N."/>
            <person name="Submissions S."/>
        </authorList>
    </citation>
    <scope>NUCLEOTIDE SEQUENCE [LARGE SCALE GENOMIC DNA]</scope>
    <source>
        <strain evidence="2">DSM 17934</strain>
    </source>
</reference>
<dbReference type="AlphaFoldDB" id="A0A1H6XCC5"/>
<dbReference type="PROSITE" id="PS51257">
    <property type="entry name" value="PROKAR_LIPOPROTEIN"/>
    <property type="match status" value="1"/>
</dbReference>
<dbReference type="EMBL" id="FNYA01000007">
    <property type="protein sequence ID" value="SEJ22540.1"/>
    <property type="molecule type" value="Genomic_DNA"/>
</dbReference>
<sequence>MKKIVLLAFGCLFLASCGPRRLGCGPYRRCEIKVQTPVNSEINKIQVS</sequence>
<dbReference type="RefSeq" id="WP_177169170.1">
    <property type="nucleotide sequence ID" value="NZ_CBCSJU010000003.1"/>
</dbReference>
<protein>
    <recommendedName>
        <fullName evidence="3">Lipoprotein</fullName>
    </recommendedName>
</protein>
<organism evidence="1 2">
    <name type="scientific">Flavobacterium terrigena</name>
    <dbReference type="NCBI Taxonomy" id="402734"/>
    <lineage>
        <taxon>Bacteria</taxon>
        <taxon>Pseudomonadati</taxon>
        <taxon>Bacteroidota</taxon>
        <taxon>Flavobacteriia</taxon>
        <taxon>Flavobacteriales</taxon>
        <taxon>Flavobacteriaceae</taxon>
        <taxon>Flavobacterium</taxon>
    </lineage>
</organism>
<name>A0A1H6XCC5_9FLAO</name>
<keyword evidence="2" id="KW-1185">Reference proteome</keyword>
<proteinExistence type="predicted"/>
<evidence type="ECO:0000313" key="2">
    <source>
        <dbReference type="Proteomes" id="UP000199702"/>
    </source>
</evidence>